<dbReference type="PROSITE" id="PS51257">
    <property type="entry name" value="PROKAR_LIPOPROTEIN"/>
    <property type="match status" value="1"/>
</dbReference>
<feature type="chain" id="PRO_5014173605" evidence="1">
    <location>
        <begin position="21"/>
        <end position="298"/>
    </location>
</feature>
<proteinExistence type="predicted"/>
<accession>A0A2I0R3J7</accession>
<organism evidence="2 3">
    <name type="scientific">Brumimicrobium salinarum</name>
    <dbReference type="NCBI Taxonomy" id="2058658"/>
    <lineage>
        <taxon>Bacteria</taxon>
        <taxon>Pseudomonadati</taxon>
        <taxon>Bacteroidota</taxon>
        <taxon>Flavobacteriia</taxon>
        <taxon>Flavobacteriales</taxon>
        <taxon>Crocinitomicaceae</taxon>
        <taxon>Brumimicrobium</taxon>
    </lineage>
</organism>
<keyword evidence="3" id="KW-1185">Reference proteome</keyword>
<evidence type="ECO:0000313" key="2">
    <source>
        <dbReference type="EMBL" id="PKR80980.1"/>
    </source>
</evidence>
<gene>
    <name evidence="2" type="ORF">CW751_07385</name>
</gene>
<comment type="caution">
    <text evidence="2">The sequence shown here is derived from an EMBL/GenBank/DDBJ whole genome shotgun (WGS) entry which is preliminary data.</text>
</comment>
<sequence length="298" mass="35238">MTRIVFYLFLSTLFIGCANYQPVETVQDKKEAFNQKIEDTCRSEYANQNYESLAYGQLTVYKPTAFKKLDSIYTIKKEYLDNNDLRGWQKSGIEEQIPSYRAAAQEEIDQVQYEIEHLFKTKKDESSFTIHHAFFLFDYEEKLINITPFYNYNLPNSYEEIYYDYQFEFHFITERDLYISTEESNFINFLKQREIDLIGDEALQPFMEHAMSLMKTAKKVGSVDFSRITQQLAIDQFKKINTAVTIHKLNDLYVVEDDGNVVAYELTIEWENDLGQEKSSKFTFSPYLELIDLETSLM</sequence>
<feature type="signal peptide" evidence="1">
    <location>
        <begin position="1"/>
        <end position="20"/>
    </location>
</feature>
<dbReference type="EMBL" id="PJNI01000007">
    <property type="protein sequence ID" value="PKR80980.1"/>
    <property type="molecule type" value="Genomic_DNA"/>
</dbReference>
<name>A0A2I0R3J7_9FLAO</name>
<dbReference type="Proteomes" id="UP000236654">
    <property type="component" value="Unassembled WGS sequence"/>
</dbReference>
<dbReference type="AlphaFoldDB" id="A0A2I0R3J7"/>
<evidence type="ECO:0000256" key="1">
    <source>
        <dbReference type="SAM" id="SignalP"/>
    </source>
</evidence>
<reference evidence="2 3" key="1">
    <citation type="submission" date="2017-12" db="EMBL/GenBank/DDBJ databases">
        <title>The draft genome sequence of Brumimicrobium saltpan LHR20.</title>
        <authorList>
            <person name="Do Z.-J."/>
            <person name="Luo H.-R."/>
        </authorList>
    </citation>
    <scope>NUCLEOTIDE SEQUENCE [LARGE SCALE GENOMIC DNA]</scope>
    <source>
        <strain evidence="2 3">LHR20</strain>
    </source>
</reference>
<keyword evidence="1" id="KW-0732">Signal</keyword>
<protein>
    <submittedName>
        <fullName evidence="2">Uncharacterized protein</fullName>
    </submittedName>
</protein>
<evidence type="ECO:0000313" key="3">
    <source>
        <dbReference type="Proteomes" id="UP000236654"/>
    </source>
</evidence>